<evidence type="ECO:0000313" key="2">
    <source>
        <dbReference type="Proteomes" id="UP001458880"/>
    </source>
</evidence>
<dbReference type="Proteomes" id="UP001458880">
    <property type="component" value="Unassembled WGS sequence"/>
</dbReference>
<gene>
    <name evidence="1" type="ORF">QE152_g38291</name>
</gene>
<reference evidence="1 2" key="1">
    <citation type="journal article" date="2024" name="BMC Genomics">
        <title>De novo assembly and annotation of Popillia japonica's genome with initial clues to its potential as an invasive pest.</title>
        <authorList>
            <person name="Cucini C."/>
            <person name="Boschi S."/>
            <person name="Funari R."/>
            <person name="Cardaioli E."/>
            <person name="Iannotti N."/>
            <person name="Marturano G."/>
            <person name="Paoli F."/>
            <person name="Bruttini M."/>
            <person name="Carapelli A."/>
            <person name="Frati F."/>
            <person name="Nardi F."/>
        </authorList>
    </citation>
    <scope>NUCLEOTIDE SEQUENCE [LARGE SCALE GENOMIC DNA]</scope>
    <source>
        <strain evidence="1">DMR45628</strain>
    </source>
</reference>
<dbReference type="AlphaFoldDB" id="A0AAW1I7T4"/>
<feature type="non-terminal residue" evidence="1">
    <location>
        <position position="21"/>
    </location>
</feature>
<proteinExistence type="predicted"/>
<evidence type="ECO:0000313" key="1">
    <source>
        <dbReference type="EMBL" id="KAK9685102.1"/>
    </source>
</evidence>
<organism evidence="1 2">
    <name type="scientific">Popillia japonica</name>
    <name type="common">Japanese beetle</name>
    <dbReference type="NCBI Taxonomy" id="7064"/>
    <lineage>
        <taxon>Eukaryota</taxon>
        <taxon>Metazoa</taxon>
        <taxon>Ecdysozoa</taxon>
        <taxon>Arthropoda</taxon>
        <taxon>Hexapoda</taxon>
        <taxon>Insecta</taxon>
        <taxon>Pterygota</taxon>
        <taxon>Neoptera</taxon>
        <taxon>Endopterygota</taxon>
        <taxon>Coleoptera</taxon>
        <taxon>Polyphaga</taxon>
        <taxon>Scarabaeiformia</taxon>
        <taxon>Scarabaeidae</taxon>
        <taxon>Rutelinae</taxon>
        <taxon>Popillia</taxon>
    </lineage>
</organism>
<protein>
    <submittedName>
        <fullName evidence="1">Uncharacterized protein</fullName>
    </submittedName>
</protein>
<name>A0AAW1I7T4_POPJA</name>
<accession>A0AAW1I7T4</accession>
<dbReference type="EMBL" id="JASPKY010000809">
    <property type="protein sequence ID" value="KAK9685102.1"/>
    <property type="molecule type" value="Genomic_DNA"/>
</dbReference>
<comment type="caution">
    <text evidence="1">The sequence shown here is derived from an EMBL/GenBank/DDBJ whole genome shotgun (WGS) entry which is preliminary data.</text>
</comment>
<sequence length="21" mass="2555">MARRINKELTKLWVEVQSQQP</sequence>
<keyword evidence="2" id="KW-1185">Reference proteome</keyword>